<feature type="region of interest" description="Disordered" evidence="1">
    <location>
        <begin position="185"/>
        <end position="250"/>
    </location>
</feature>
<evidence type="ECO:0000313" key="2">
    <source>
        <dbReference type="EMBL" id="MDQ0507096.1"/>
    </source>
</evidence>
<accession>A0ABU0LIY4</accession>
<reference evidence="2 3" key="1">
    <citation type="submission" date="2023-07" db="EMBL/GenBank/DDBJ databases">
        <title>Genomic Encyclopedia of Type Strains, Phase IV (KMG-IV): sequencing the most valuable type-strain genomes for metagenomic binning, comparative biology and taxonomic classification.</title>
        <authorList>
            <person name="Goeker M."/>
        </authorList>
    </citation>
    <scope>NUCLEOTIDE SEQUENCE [LARGE SCALE GENOMIC DNA]</scope>
    <source>
        <strain evidence="2 3">DSM 3770</strain>
    </source>
</reference>
<keyword evidence="3" id="KW-1185">Reference proteome</keyword>
<organism evidence="2 3">
    <name type="scientific">Xanthobacter agilis</name>
    <dbReference type="NCBI Taxonomy" id="47492"/>
    <lineage>
        <taxon>Bacteria</taxon>
        <taxon>Pseudomonadati</taxon>
        <taxon>Pseudomonadota</taxon>
        <taxon>Alphaproteobacteria</taxon>
        <taxon>Hyphomicrobiales</taxon>
        <taxon>Xanthobacteraceae</taxon>
        <taxon>Xanthobacter</taxon>
    </lineage>
</organism>
<evidence type="ECO:0000313" key="3">
    <source>
        <dbReference type="Proteomes" id="UP001241747"/>
    </source>
</evidence>
<evidence type="ECO:0000256" key="1">
    <source>
        <dbReference type="SAM" id="MobiDB-lite"/>
    </source>
</evidence>
<sequence>MSLAGQISHTITTLSTARAERREDLVRIRAGAARHLSEARASQRRIASAQQHRLTEALRSIKLETAILLGDADERIDGYRKARIKQAARIDHALAVGLKALRADTRKWISTQSAVRRKQTAEDLRQRQRDRKALSVSVHDLTVRNVAFLTGLTKDRQEASVIWLGRSTAAPKAHHAKGEAAIKAEHIKADPLKAEPVKAEPIKAEPLKSEGHHPEPAAKVELKVESKSAADIKPAAQKPAGEKSGPGKSS</sequence>
<dbReference type="Proteomes" id="UP001241747">
    <property type="component" value="Unassembled WGS sequence"/>
</dbReference>
<dbReference type="RefSeq" id="WP_237347639.1">
    <property type="nucleotide sequence ID" value="NZ_JABWGX010000044.1"/>
</dbReference>
<comment type="caution">
    <text evidence="2">The sequence shown here is derived from an EMBL/GenBank/DDBJ whole genome shotgun (WGS) entry which is preliminary data.</text>
</comment>
<dbReference type="EMBL" id="JAUSVY010000013">
    <property type="protein sequence ID" value="MDQ0507096.1"/>
    <property type="molecule type" value="Genomic_DNA"/>
</dbReference>
<gene>
    <name evidence="2" type="ORF">QOZ94_003912</name>
</gene>
<feature type="compositionally biased region" description="Basic and acidic residues" evidence="1">
    <location>
        <begin position="185"/>
        <end position="230"/>
    </location>
</feature>
<protein>
    <submittedName>
        <fullName evidence="2">Uncharacterized protein</fullName>
    </submittedName>
</protein>
<proteinExistence type="predicted"/>
<name>A0ABU0LIY4_XANAG</name>